<proteinExistence type="predicted"/>
<protein>
    <submittedName>
        <fullName evidence="1">Tnks protein</fullName>
    </submittedName>
</protein>
<keyword evidence="2" id="KW-1185">Reference proteome</keyword>
<feature type="non-terminal residue" evidence="1">
    <location>
        <position position="288"/>
    </location>
</feature>
<comment type="caution">
    <text evidence="1">The sequence shown here is derived from an EMBL/GenBank/DDBJ whole genome shotgun (WGS) entry which is preliminary data.</text>
</comment>
<dbReference type="EMBL" id="CAJNIZ010005925">
    <property type="protein sequence ID" value="CAE7245836.1"/>
    <property type="molecule type" value="Genomic_DNA"/>
</dbReference>
<evidence type="ECO:0000313" key="1">
    <source>
        <dbReference type="EMBL" id="CAE7245836.1"/>
    </source>
</evidence>
<dbReference type="OrthoDB" id="436954at2759"/>
<reference evidence="1" key="1">
    <citation type="submission" date="2021-02" db="EMBL/GenBank/DDBJ databases">
        <authorList>
            <person name="Dougan E. K."/>
            <person name="Rhodes N."/>
            <person name="Thang M."/>
            <person name="Chan C."/>
        </authorList>
    </citation>
    <scope>NUCLEOTIDE SEQUENCE</scope>
</reference>
<gene>
    <name evidence="1" type="primary">Tnks</name>
    <name evidence="1" type="ORF">SPIL2461_LOCUS4490</name>
</gene>
<sequence>ASCIGETCPSRGDALLQHHVAHEKVETAVQTGGYELGGDNTESCSYQRERLDSPTECREAAAALGYSYGYTGSYSGWPRDCFKYRDLVYFNEDIVNSDGRHDARLLCKRITPTTTTTTTTILHENVVSYTIGAPGFDCAEGHVVATHAECASSALITQVGIHFSNWASTNTMQFGCLYSSSTHALFFNYFEGGSVDYNYSPVCKTETNPVIRNFNMGDFDTNTCSSGQPIDDSELCREAAAWYGDVFSASGSYSGYPTGCFKFLNSDVYFNRHEGNHPNTNAAPICIG</sequence>
<dbReference type="AlphaFoldDB" id="A0A812LIS4"/>
<accession>A0A812LIS4</accession>
<dbReference type="Proteomes" id="UP000649617">
    <property type="component" value="Unassembled WGS sequence"/>
</dbReference>
<organism evidence="1 2">
    <name type="scientific">Symbiodinium pilosum</name>
    <name type="common">Dinoflagellate</name>
    <dbReference type="NCBI Taxonomy" id="2952"/>
    <lineage>
        <taxon>Eukaryota</taxon>
        <taxon>Sar</taxon>
        <taxon>Alveolata</taxon>
        <taxon>Dinophyceae</taxon>
        <taxon>Suessiales</taxon>
        <taxon>Symbiodiniaceae</taxon>
        <taxon>Symbiodinium</taxon>
    </lineage>
</organism>
<name>A0A812LIS4_SYMPI</name>
<evidence type="ECO:0000313" key="2">
    <source>
        <dbReference type="Proteomes" id="UP000649617"/>
    </source>
</evidence>